<organism evidence="3 4">
    <name type="scientific">Pseudomonas mandelii</name>
    <dbReference type="NCBI Taxonomy" id="75612"/>
    <lineage>
        <taxon>Bacteria</taxon>
        <taxon>Pseudomonadati</taxon>
        <taxon>Pseudomonadota</taxon>
        <taxon>Gammaproteobacteria</taxon>
        <taxon>Pseudomonadales</taxon>
        <taxon>Pseudomonadaceae</taxon>
        <taxon>Pseudomonas</taxon>
    </lineage>
</organism>
<evidence type="ECO:0008006" key="5">
    <source>
        <dbReference type="Google" id="ProtNLM"/>
    </source>
</evidence>
<gene>
    <name evidence="3" type="ORF">SAMN04489801_0985</name>
</gene>
<evidence type="ECO:0000256" key="1">
    <source>
        <dbReference type="SAM" id="MobiDB-lite"/>
    </source>
</evidence>
<keyword evidence="2" id="KW-1133">Transmembrane helix</keyword>
<sequence>MKLNSVAFRYGLIIQVLVLAAFIFVKTPIMSCPDKNNISSTSNSESYNSEARPLKTTPDDKSDEKYKWVSLISLNLWRLETTLDNTDIQYENFMVDWLQYLLVAGGFMVMSGLIMMVFRRKKSVYKKQFHLCSLMPALIPLTYQSCNHCSTIVKHKNNKEPLSSSAMIWVIEITVSSALDRKKTAAAIKEMSLPAIRLENNFIIIGPYKSKSEASEIVRKLRDAHNVRGWLTPGN</sequence>
<dbReference type="Proteomes" id="UP000182476">
    <property type="component" value="Chromosome I"/>
</dbReference>
<keyword evidence="2" id="KW-0472">Membrane</keyword>
<dbReference type="GeneID" id="46433538"/>
<name>A0ABY0VDU1_9PSED</name>
<evidence type="ECO:0000313" key="4">
    <source>
        <dbReference type="Proteomes" id="UP000182476"/>
    </source>
</evidence>
<dbReference type="RefSeq" id="WP_144443387.1">
    <property type="nucleotide sequence ID" value="NZ_LT629796.1"/>
</dbReference>
<feature type="region of interest" description="Disordered" evidence="1">
    <location>
        <begin position="37"/>
        <end position="61"/>
    </location>
</feature>
<feature type="transmembrane region" description="Helical" evidence="2">
    <location>
        <begin position="97"/>
        <end position="118"/>
    </location>
</feature>
<protein>
    <recommendedName>
        <fullName evidence="5">SPOR domain-containing protein</fullName>
    </recommendedName>
</protein>
<keyword evidence="4" id="KW-1185">Reference proteome</keyword>
<evidence type="ECO:0000256" key="2">
    <source>
        <dbReference type="SAM" id="Phobius"/>
    </source>
</evidence>
<dbReference type="EMBL" id="LT629796">
    <property type="protein sequence ID" value="SDU12289.1"/>
    <property type="molecule type" value="Genomic_DNA"/>
</dbReference>
<feature type="compositionally biased region" description="Low complexity" evidence="1">
    <location>
        <begin position="37"/>
        <end position="49"/>
    </location>
</feature>
<reference evidence="3 4" key="1">
    <citation type="submission" date="2016-10" db="EMBL/GenBank/DDBJ databases">
        <authorList>
            <person name="Varghese N."/>
            <person name="Submissions S."/>
        </authorList>
    </citation>
    <scope>NUCLEOTIDE SEQUENCE [LARGE SCALE GENOMIC DNA]</scope>
    <source>
        <strain evidence="3 4">LMG 21607</strain>
    </source>
</reference>
<keyword evidence="2" id="KW-0812">Transmembrane</keyword>
<evidence type="ECO:0000313" key="3">
    <source>
        <dbReference type="EMBL" id="SDU12289.1"/>
    </source>
</evidence>
<feature type="transmembrane region" description="Helical" evidence="2">
    <location>
        <begin position="7"/>
        <end position="25"/>
    </location>
</feature>
<accession>A0ABY0VDU1</accession>
<proteinExistence type="predicted"/>